<comment type="caution">
    <text evidence="1">The sequence shown here is derived from an EMBL/GenBank/DDBJ whole genome shotgun (WGS) entry which is preliminary data.</text>
</comment>
<name>A0A1B8NV46_HALEL</name>
<gene>
    <name evidence="1" type="ORF">A8U91_02880</name>
</gene>
<reference evidence="1 2" key="1">
    <citation type="submission" date="2016-06" db="EMBL/GenBank/DDBJ databases">
        <title>Genome sequence of halotolerant plant growth promoting strain of Halomonas elongata HEK1 isolated from salterns of Rann of Kutch, Gujarat, India.</title>
        <authorList>
            <person name="Gaba S."/>
            <person name="Singh R.N."/>
            <person name="Abrol S."/>
            <person name="Kaushik R."/>
            <person name="Saxena A.K."/>
        </authorList>
    </citation>
    <scope>NUCLEOTIDE SEQUENCE [LARGE SCALE GENOMIC DNA]</scope>
    <source>
        <strain evidence="1 2">HEK1</strain>
    </source>
</reference>
<dbReference type="EMBL" id="MAJD01000002">
    <property type="protein sequence ID" value="OBX33838.1"/>
    <property type="molecule type" value="Genomic_DNA"/>
</dbReference>
<accession>A0A1B8NV46</accession>
<dbReference type="AlphaFoldDB" id="A0A1B8NV46"/>
<protein>
    <submittedName>
        <fullName evidence="1">Uncharacterized protein</fullName>
    </submittedName>
</protein>
<dbReference type="PATRIC" id="fig|2746.7.peg.2951"/>
<dbReference type="Proteomes" id="UP000092504">
    <property type="component" value="Unassembled WGS sequence"/>
</dbReference>
<sequence length="77" mass="8158">MVIAIALTALIGVAVAGLVNGLVSAEERFATPPDERQDMRFARRLEDRLQALVGVPCMKAGSRCSTLVSTTAPNRAC</sequence>
<organism evidence="1 2">
    <name type="scientific">Halomonas elongata</name>
    <dbReference type="NCBI Taxonomy" id="2746"/>
    <lineage>
        <taxon>Bacteria</taxon>
        <taxon>Pseudomonadati</taxon>
        <taxon>Pseudomonadota</taxon>
        <taxon>Gammaproteobacteria</taxon>
        <taxon>Oceanospirillales</taxon>
        <taxon>Halomonadaceae</taxon>
        <taxon>Halomonas</taxon>
    </lineage>
</organism>
<evidence type="ECO:0000313" key="1">
    <source>
        <dbReference type="EMBL" id="OBX33838.1"/>
    </source>
</evidence>
<proteinExistence type="predicted"/>
<evidence type="ECO:0000313" key="2">
    <source>
        <dbReference type="Proteomes" id="UP000092504"/>
    </source>
</evidence>